<proteinExistence type="predicted"/>
<dbReference type="GO" id="GO:0034474">
    <property type="term" value="P:U2 snRNA 3'-end processing"/>
    <property type="evidence" value="ECO:0007669"/>
    <property type="project" value="InterPro"/>
</dbReference>
<dbReference type="PANTHER" id="PTHR21224:SF1">
    <property type="entry name" value="INTEGRATOR COMPLEX SUBUNIT 1"/>
    <property type="match status" value="1"/>
</dbReference>
<dbReference type="EMBL" id="HG806820">
    <property type="protein sequence ID" value="CDW59997.1"/>
    <property type="molecule type" value="Genomic_DNA"/>
</dbReference>
<dbReference type="PANTHER" id="PTHR21224">
    <property type="entry name" value="INTEGRATOR COMPLEX SUBUNIT 1"/>
    <property type="match status" value="1"/>
</dbReference>
<feature type="domain" description="Integrator complex subunit 1 INTS2-binding" evidence="1">
    <location>
        <begin position="502"/>
        <end position="822"/>
    </location>
</feature>
<reference evidence="2" key="2">
    <citation type="submission" date="2014-03" db="EMBL/GenBank/DDBJ databases">
        <title>The whipworm genome and dual-species transcriptomics of an intimate host-pathogen interaction.</title>
        <authorList>
            <person name="Foth B.J."/>
            <person name="Tsai I.J."/>
            <person name="Reid A.J."/>
            <person name="Bancroft A.J."/>
            <person name="Nichol S."/>
            <person name="Tracey A."/>
            <person name="Holroyd N."/>
            <person name="Cotton J.A."/>
            <person name="Stanley E.J."/>
            <person name="Zarowiecki M."/>
            <person name="Liu J.Z."/>
            <person name="Huckvale T."/>
            <person name="Cooper P.J."/>
            <person name="Grencis R.K."/>
            <person name="Berriman M."/>
        </authorList>
    </citation>
    <scope>NUCLEOTIDE SEQUENCE [LARGE SCALE GENOMIC DNA]</scope>
</reference>
<organism evidence="2 3">
    <name type="scientific">Trichuris trichiura</name>
    <name type="common">Whipworm</name>
    <name type="synonym">Trichocephalus trichiurus</name>
    <dbReference type="NCBI Taxonomy" id="36087"/>
    <lineage>
        <taxon>Eukaryota</taxon>
        <taxon>Metazoa</taxon>
        <taxon>Ecdysozoa</taxon>
        <taxon>Nematoda</taxon>
        <taxon>Enoplea</taxon>
        <taxon>Dorylaimia</taxon>
        <taxon>Trichinellida</taxon>
        <taxon>Trichuridae</taxon>
        <taxon>Trichuris</taxon>
    </lineage>
</organism>
<keyword evidence="3" id="KW-1185">Reference proteome</keyword>
<evidence type="ECO:0000313" key="2">
    <source>
        <dbReference type="EMBL" id="CDW59997.1"/>
    </source>
</evidence>
<dbReference type="InterPro" id="IPR053966">
    <property type="entry name" value="INTS1_INTS2-bd"/>
</dbReference>
<accession>A0A077ZHX3</accession>
<dbReference type="InterPro" id="IPR038902">
    <property type="entry name" value="INTS1"/>
</dbReference>
<dbReference type="STRING" id="36087.A0A077ZHX3"/>
<evidence type="ECO:0000259" key="1">
    <source>
        <dbReference type="Pfam" id="PF22929"/>
    </source>
</evidence>
<dbReference type="OrthoDB" id="19938at2759"/>
<dbReference type="Pfam" id="PF22929">
    <property type="entry name" value="INTS1_INTS2-bd"/>
    <property type="match status" value="1"/>
</dbReference>
<dbReference type="GO" id="GO:0032039">
    <property type="term" value="C:integrator complex"/>
    <property type="evidence" value="ECO:0007669"/>
    <property type="project" value="InterPro"/>
</dbReference>
<evidence type="ECO:0000313" key="3">
    <source>
        <dbReference type="Proteomes" id="UP000030665"/>
    </source>
</evidence>
<dbReference type="AlphaFoldDB" id="A0A077ZHX3"/>
<reference evidence="2" key="1">
    <citation type="submission" date="2014-01" db="EMBL/GenBank/DDBJ databases">
        <authorList>
            <person name="Aslett M."/>
        </authorList>
    </citation>
    <scope>NUCLEOTIDE SEQUENCE</scope>
</reference>
<protein>
    <recommendedName>
        <fullName evidence="1">Integrator complex subunit 1 INTS2-binding domain-containing protein</fullName>
    </recommendedName>
</protein>
<name>A0A077ZHX3_TRITR</name>
<dbReference type="Proteomes" id="UP000030665">
    <property type="component" value="Unassembled WGS sequence"/>
</dbReference>
<sequence length="993" mass="113204">MVEYLFMKDDCLRIMKALFREVVRGVLKNEFPLPVFCQSFLDAASKAFKPESPLKERIYRCLEDMIGIAVFLRIPSSREGHATSRKDASLWEPVHQDIRRALHEIVVWLKNSVFRTFRLSKEDYLRRQENYHRLLFLDRQECYIGKDGWPTESEKNFLLRTVAESGVLEKTLLELVTVNQFGDLPFNFAVGVELVDQLIRRAYFNPFNGKVNLEVTKDVVGALLKACIYRRPEGIVLPPRYSPVPMAICSLYWMAWIDLIILSSTNPQTVGAALWRSYPTGHYLMEMVIVEQFTFPPFTVVSGEQTAASFWNIEEEAVETERREILELEVYLAAASTKQVITEENSLLLPQLMKYDPKGLARCPPTPVIDQISLLSKQLGLRYKFCASRSPDFLLDIIERQGALQSLPWLSDIIKQNDDPFNLLPIECCCEFLINHPEAMLDDADVNEASFNGSTVLSVGIQNGFGSAQIQYRDRLRQMASSVTEILRESRENCAQAKSAILYFLNRLHAESYVDRTLVLLLLEKVLHRDGTGKPFENLWNVTPGLLEQFEWLFVSLVELPYFSQIKERVIEILLKCFEFETDPRRLHAYIHYAYLHLEDTTLETCCKALAKGLSRRCQTLIRLIPYRASHNDVLVEKTHNVLLDLFARYLRSTLHNPVKDEEIARENELQIQFHNNQSSITMADVFDFTAYLLIREPSVEGYANYNFIFSLILGKNECKIPKFCHNANGQPVEFLSSQLLSVFMVSSNEILVDRALIGLKMSEVHRCLRQFGLPISNANRLLGKLDDFVAVRGSIDDQTSFKLHQFVLFYRSNGALGGDAFLRSSGSPAEPSGITISDPLITSSVAMVVVDSSLEQSRSNICIPALLDELSLGKRDGALSDLRGQIHELLVRLINEISTERQKPLSHCCIDWLRSWQPSVKRKTSTVPLENRSQITSLFCLLSKLKDKTLREAFSAIVRRLAATNPAMDIWFASLSLNVFTLLDVLLKVCGS</sequence>
<gene>
    <name evidence="2" type="ORF">TTRE_0000833901</name>
</gene>